<proteinExistence type="predicted"/>
<name>A0AA36DBL5_9BILA</name>
<dbReference type="EMBL" id="CATQJA010002691">
    <property type="protein sequence ID" value="CAJ0584296.1"/>
    <property type="molecule type" value="Genomic_DNA"/>
</dbReference>
<evidence type="ECO:0000256" key="1">
    <source>
        <dbReference type="SAM" id="MobiDB-lite"/>
    </source>
</evidence>
<feature type="non-terminal residue" evidence="2">
    <location>
        <position position="1"/>
    </location>
</feature>
<accession>A0AA36DBL5</accession>
<dbReference type="AlphaFoldDB" id="A0AA36DBL5"/>
<organism evidence="2 3">
    <name type="scientific">Mesorhabditis spiculigera</name>
    <dbReference type="NCBI Taxonomy" id="96644"/>
    <lineage>
        <taxon>Eukaryota</taxon>
        <taxon>Metazoa</taxon>
        <taxon>Ecdysozoa</taxon>
        <taxon>Nematoda</taxon>
        <taxon>Chromadorea</taxon>
        <taxon>Rhabditida</taxon>
        <taxon>Rhabditina</taxon>
        <taxon>Rhabditomorpha</taxon>
        <taxon>Rhabditoidea</taxon>
        <taxon>Rhabditidae</taxon>
        <taxon>Mesorhabditinae</taxon>
        <taxon>Mesorhabditis</taxon>
    </lineage>
</organism>
<feature type="region of interest" description="Disordered" evidence="1">
    <location>
        <begin position="237"/>
        <end position="266"/>
    </location>
</feature>
<feature type="compositionally biased region" description="Basic and acidic residues" evidence="1">
    <location>
        <begin position="241"/>
        <end position="251"/>
    </location>
</feature>
<evidence type="ECO:0000313" key="3">
    <source>
        <dbReference type="Proteomes" id="UP001177023"/>
    </source>
</evidence>
<evidence type="ECO:0000313" key="2">
    <source>
        <dbReference type="EMBL" id="CAJ0584296.1"/>
    </source>
</evidence>
<dbReference type="Proteomes" id="UP001177023">
    <property type="component" value="Unassembled WGS sequence"/>
</dbReference>
<gene>
    <name evidence="2" type="ORF">MSPICULIGERA_LOCUS22355</name>
</gene>
<reference evidence="2" key="1">
    <citation type="submission" date="2023-06" db="EMBL/GenBank/DDBJ databases">
        <authorList>
            <person name="Delattre M."/>
        </authorList>
    </citation>
    <scope>NUCLEOTIDE SEQUENCE</scope>
    <source>
        <strain evidence="2">AF72</strain>
    </source>
</reference>
<comment type="caution">
    <text evidence="2">The sequence shown here is derived from an EMBL/GenBank/DDBJ whole genome shotgun (WGS) entry which is preliminary data.</text>
</comment>
<keyword evidence="3" id="KW-1185">Reference proteome</keyword>
<protein>
    <submittedName>
        <fullName evidence="2">Uncharacterized protein</fullName>
    </submittedName>
</protein>
<sequence>MTGKEASSSSAPRKSKELAKGRIRKFVAYLDGRRGKTAYLPGTIAEWNLQRFAARKRAYERRRMLICKRLGVKRQTELPYYKNRVIAKDRVRQIIKQNETIGEMSDFQRGYESFTASSGNRYPELVSKTSHEISYKVRLDKLDAQLDEMERYLRELPDKIYRDVGACLRDFVDRSIVKSEVTDVGDERKPLEFSPIRRAPGFLHGITLRTESRANAECESLAPTCTKQVAPYNSLAAQSENQRRSTLERRASRLMPKPSSPSVSDYASAGDVIDPEIMVSHCLLPRITFFSSPPPSGTWLSNMVEDFAASQNYLD</sequence>